<dbReference type="SUPFAM" id="SSF49599">
    <property type="entry name" value="TRAF domain-like"/>
    <property type="match status" value="1"/>
</dbReference>
<proteinExistence type="predicted"/>
<dbReference type="Pfam" id="PF22486">
    <property type="entry name" value="MATH_2"/>
    <property type="match status" value="1"/>
</dbReference>
<dbReference type="PANTHER" id="PTHR47242:SF1">
    <property type="entry name" value="TRAF-LIKE FAMILY PROTEIN"/>
    <property type="match status" value="1"/>
</dbReference>
<feature type="domain" description="MATH" evidence="1">
    <location>
        <begin position="37"/>
        <end position="116"/>
    </location>
</feature>
<dbReference type="InterPro" id="IPR008974">
    <property type="entry name" value="TRAF-like"/>
</dbReference>
<dbReference type="Gene3D" id="2.60.210.10">
    <property type="entry name" value="Apoptosis, Tumor Necrosis Factor Receptor Associated Protein 2, Chain A"/>
    <property type="match status" value="1"/>
</dbReference>
<dbReference type="EMBL" id="GGEC01055765">
    <property type="protein sequence ID" value="MBX36249.1"/>
    <property type="molecule type" value="Transcribed_RNA"/>
</dbReference>
<dbReference type="PANTHER" id="PTHR47242">
    <property type="entry name" value="TRAF-LIKE FAMILY PROTEIN"/>
    <property type="match status" value="1"/>
</dbReference>
<dbReference type="CDD" id="cd00121">
    <property type="entry name" value="MATH"/>
    <property type="match status" value="1"/>
</dbReference>
<dbReference type="InterPro" id="IPR002083">
    <property type="entry name" value="MATH/TRAF_dom"/>
</dbReference>
<name>A0A2P2N178_RHIMU</name>
<evidence type="ECO:0000313" key="2">
    <source>
        <dbReference type="EMBL" id="MBX36249.1"/>
    </source>
</evidence>
<organism evidence="2">
    <name type="scientific">Rhizophora mucronata</name>
    <name type="common">Asiatic mangrove</name>
    <dbReference type="NCBI Taxonomy" id="61149"/>
    <lineage>
        <taxon>Eukaryota</taxon>
        <taxon>Viridiplantae</taxon>
        <taxon>Streptophyta</taxon>
        <taxon>Embryophyta</taxon>
        <taxon>Tracheophyta</taxon>
        <taxon>Spermatophyta</taxon>
        <taxon>Magnoliopsida</taxon>
        <taxon>eudicotyledons</taxon>
        <taxon>Gunneridae</taxon>
        <taxon>Pentapetalae</taxon>
        <taxon>rosids</taxon>
        <taxon>fabids</taxon>
        <taxon>Malpighiales</taxon>
        <taxon>Rhizophoraceae</taxon>
        <taxon>Rhizophora</taxon>
    </lineage>
</organism>
<sequence>MPYEKRKPPKPKAQKRAAVAPTARDSWVTVDRCSHYSSLCKWKIFDVPNIKTKSLHSAYFEVGGFDFRFLVNPKGDSSAMPGDISLFLQVNNPRSSSFDFYASYKIKIVNFSDDSS</sequence>
<dbReference type="PROSITE" id="PS50144">
    <property type="entry name" value="MATH"/>
    <property type="match status" value="1"/>
</dbReference>
<reference evidence="2" key="1">
    <citation type="submission" date="2018-02" db="EMBL/GenBank/DDBJ databases">
        <title>Rhizophora mucronata_Transcriptome.</title>
        <authorList>
            <person name="Meera S.P."/>
            <person name="Sreeshan A."/>
            <person name="Augustine A."/>
        </authorList>
    </citation>
    <scope>NUCLEOTIDE SEQUENCE</scope>
    <source>
        <tissue evidence="2">Leaf</tissue>
    </source>
</reference>
<protein>
    <submittedName>
        <fullName evidence="2">Uncharacterized protein LOC103946721</fullName>
    </submittedName>
</protein>
<accession>A0A2P2N178</accession>
<dbReference type="AlphaFoldDB" id="A0A2P2N178"/>
<evidence type="ECO:0000259" key="1">
    <source>
        <dbReference type="PROSITE" id="PS50144"/>
    </source>
</evidence>